<name>A0A426TW90_9CHLR</name>
<evidence type="ECO:0000256" key="1">
    <source>
        <dbReference type="SAM" id="SignalP"/>
    </source>
</evidence>
<evidence type="ECO:0000313" key="4">
    <source>
        <dbReference type="Proteomes" id="UP000280307"/>
    </source>
</evidence>
<dbReference type="PANTHER" id="PTHR36933">
    <property type="entry name" value="SLL0788 PROTEIN"/>
    <property type="match status" value="1"/>
</dbReference>
<dbReference type="PANTHER" id="PTHR36933:SF1">
    <property type="entry name" value="SLL0788 PROTEIN"/>
    <property type="match status" value="1"/>
</dbReference>
<feature type="domain" description="DUF305" evidence="2">
    <location>
        <begin position="125"/>
        <end position="191"/>
    </location>
</feature>
<evidence type="ECO:0000313" key="3">
    <source>
        <dbReference type="EMBL" id="RRR69783.1"/>
    </source>
</evidence>
<dbReference type="Gene3D" id="1.20.1260.10">
    <property type="match status" value="2"/>
</dbReference>
<accession>A0A426TW90</accession>
<reference evidence="3 4" key="1">
    <citation type="submission" date="2018-12" db="EMBL/GenBank/DDBJ databases">
        <title>Genome Sequence of Candidatus Viridilinea halotolerans isolated from saline sulfide-rich spring.</title>
        <authorList>
            <person name="Grouzdev D.S."/>
            <person name="Burganskaya E.I."/>
            <person name="Krutkina M.S."/>
            <person name="Sukhacheva M.V."/>
            <person name="Gorlenko V.M."/>
        </authorList>
    </citation>
    <scope>NUCLEOTIDE SEQUENCE [LARGE SCALE GENOMIC DNA]</scope>
    <source>
        <strain evidence="3">Chok-6</strain>
    </source>
</reference>
<evidence type="ECO:0000259" key="2">
    <source>
        <dbReference type="Pfam" id="PF03713"/>
    </source>
</evidence>
<sequence length="195" mass="21446">MSNPIIQTQRMLFILLATLLMAGCAATTPVAPVAPSAAPAHDTHGGATSTASDELFDARFIDAMIVHHEGAVAMAEEALVEATRPEVRTLAEAILEAQAAEIAQMQTWRATWYPDLPLTDWSQMEMGPMSVAPGDASYDVRFLEAMIPHHEGAIMMAEEALQTSERQPLRTLAEMIIMSQEAEIALMRQWLEEWQ</sequence>
<dbReference type="InterPro" id="IPR012347">
    <property type="entry name" value="Ferritin-like"/>
</dbReference>
<dbReference type="Pfam" id="PF03713">
    <property type="entry name" value="DUF305"/>
    <property type="match status" value="2"/>
</dbReference>
<proteinExistence type="predicted"/>
<protein>
    <submittedName>
        <fullName evidence="3">DUF305 domain-containing protein</fullName>
    </submittedName>
</protein>
<dbReference type="AlphaFoldDB" id="A0A426TW90"/>
<dbReference type="Proteomes" id="UP000280307">
    <property type="component" value="Unassembled WGS sequence"/>
</dbReference>
<dbReference type="InterPro" id="IPR005183">
    <property type="entry name" value="DUF305_CopM-like"/>
</dbReference>
<feature type="signal peptide" evidence="1">
    <location>
        <begin position="1"/>
        <end position="22"/>
    </location>
</feature>
<comment type="caution">
    <text evidence="3">The sequence shown here is derived from an EMBL/GenBank/DDBJ whole genome shotgun (WGS) entry which is preliminary data.</text>
</comment>
<feature type="domain" description="DUF305" evidence="2">
    <location>
        <begin position="57"/>
        <end position="120"/>
    </location>
</feature>
<keyword evidence="1" id="KW-0732">Signal</keyword>
<dbReference type="EMBL" id="RSAS01000586">
    <property type="protein sequence ID" value="RRR69783.1"/>
    <property type="molecule type" value="Genomic_DNA"/>
</dbReference>
<gene>
    <name evidence="3" type="ORF">EI684_14665</name>
</gene>
<organism evidence="3 4">
    <name type="scientific">Candidatus Viridilinea halotolerans</name>
    <dbReference type="NCBI Taxonomy" id="2491704"/>
    <lineage>
        <taxon>Bacteria</taxon>
        <taxon>Bacillati</taxon>
        <taxon>Chloroflexota</taxon>
        <taxon>Chloroflexia</taxon>
        <taxon>Chloroflexales</taxon>
        <taxon>Chloroflexineae</taxon>
        <taxon>Oscillochloridaceae</taxon>
        <taxon>Candidatus Viridilinea</taxon>
    </lineage>
</organism>
<feature type="chain" id="PRO_5019014294" evidence="1">
    <location>
        <begin position="23"/>
        <end position="195"/>
    </location>
</feature>